<gene>
    <name evidence="2" type="ORF">EJ02DRAFT_41850</name>
</gene>
<accession>A0A6A5SB40</accession>
<evidence type="ECO:0000313" key="3">
    <source>
        <dbReference type="Proteomes" id="UP000800038"/>
    </source>
</evidence>
<protein>
    <submittedName>
        <fullName evidence="2">Heterokaryon incompatibility</fullName>
    </submittedName>
</protein>
<proteinExistence type="predicted"/>
<dbReference type="PANTHER" id="PTHR10622">
    <property type="entry name" value="HET DOMAIN-CONTAINING PROTEIN"/>
    <property type="match status" value="1"/>
</dbReference>
<feature type="domain" description="Heterokaryon incompatibility" evidence="1">
    <location>
        <begin position="28"/>
        <end position="115"/>
    </location>
</feature>
<name>A0A6A5SB40_9PLEO</name>
<reference evidence="2" key="1">
    <citation type="journal article" date="2020" name="Stud. Mycol.">
        <title>101 Dothideomycetes genomes: a test case for predicting lifestyles and emergence of pathogens.</title>
        <authorList>
            <person name="Haridas S."/>
            <person name="Albert R."/>
            <person name="Binder M."/>
            <person name="Bloem J."/>
            <person name="Labutti K."/>
            <person name="Salamov A."/>
            <person name="Andreopoulos B."/>
            <person name="Baker S."/>
            <person name="Barry K."/>
            <person name="Bills G."/>
            <person name="Bluhm B."/>
            <person name="Cannon C."/>
            <person name="Castanera R."/>
            <person name="Culley D."/>
            <person name="Daum C."/>
            <person name="Ezra D."/>
            <person name="Gonzalez J."/>
            <person name="Henrissat B."/>
            <person name="Kuo A."/>
            <person name="Liang C."/>
            <person name="Lipzen A."/>
            <person name="Lutzoni F."/>
            <person name="Magnuson J."/>
            <person name="Mondo S."/>
            <person name="Nolan M."/>
            <person name="Ohm R."/>
            <person name="Pangilinan J."/>
            <person name="Park H.-J."/>
            <person name="Ramirez L."/>
            <person name="Alfaro M."/>
            <person name="Sun H."/>
            <person name="Tritt A."/>
            <person name="Yoshinaga Y."/>
            <person name="Zwiers L.-H."/>
            <person name="Turgeon B."/>
            <person name="Goodwin S."/>
            <person name="Spatafora J."/>
            <person name="Crous P."/>
            <person name="Grigoriev I."/>
        </authorList>
    </citation>
    <scope>NUCLEOTIDE SEQUENCE</scope>
    <source>
        <strain evidence="2">CBS 161.51</strain>
    </source>
</reference>
<evidence type="ECO:0000259" key="1">
    <source>
        <dbReference type="Pfam" id="PF06985"/>
    </source>
</evidence>
<dbReference type="InterPro" id="IPR010730">
    <property type="entry name" value="HET"/>
</dbReference>
<dbReference type="Proteomes" id="UP000800038">
    <property type="component" value="Unassembled WGS sequence"/>
</dbReference>
<dbReference type="Pfam" id="PF06985">
    <property type="entry name" value="HET"/>
    <property type="match status" value="1"/>
</dbReference>
<sequence length="249" mass="28651">MRLLQVDQNGELRLTSDLSDEDVSSYPYGILSHTWGRDDEEVNFADLTKGSGKTKVGYNKLRFCEKQAAHDGLRYFWVDTCCIDKSSSAELSEAITSMFRWYRRAARCYVYLSDVPTRNGNGTNVSSQSWETAFRSSRWFRRGWTLQELLSPQLVSFFDSDRTRLGDKESLGQVLHEITKIPLRALRGAPLDEFSIEERMSWARNRETRRGEDKAYSLLGLFDVSMLPNYGEGIDKAFTRLQREIHDGG</sequence>
<dbReference type="OrthoDB" id="674604at2759"/>
<keyword evidence="3" id="KW-1185">Reference proteome</keyword>
<dbReference type="AlphaFoldDB" id="A0A6A5SB40"/>
<dbReference type="EMBL" id="ML976124">
    <property type="protein sequence ID" value="KAF1937825.1"/>
    <property type="molecule type" value="Genomic_DNA"/>
</dbReference>
<dbReference type="PANTHER" id="PTHR10622:SF13">
    <property type="entry name" value="NACHT DOMAIN-CONTAINING PROTEIN"/>
    <property type="match status" value="1"/>
</dbReference>
<organism evidence="2 3">
    <name type="scientific">Clathrospora elynae</name>
    <dbReference type="NCBI Taxonomy" id="706981"/>
    <lineage>
        <taxon>Eukaryota</taxon>
        <taxon>Fungi</taxon>
        <taxon>Dikarya</taxon>
        <taxon>Ascomycota</taxon>
        <taxon>Pezizomycotina</taxon>
        <taxon>Dothideomycetes</taxon>
        <taxon>Pleosporomycetidae</taxon>
        <taxon>Pleosporales</taxon>
        <taxon>Diademaceae</taxon>
        <taxon>Clathrospora</taxon>
    </lineage>
</organism>
<evidence type="ECO:0000313" key="2">
    <source>
        <dbReference type="EMBL" id="KAF1937825.1"/>
    </source>
</evidence>